<dbReference type="HAMAP" id="MF_02089">
    <property type="entry name" value="QueH"/>
    <property type="match status" value="1"/>
</dbReference>
<evidence type="ECO:0000256" key="15">
    <source>
        <dbReference type="ARBA" id="ARBA00031446"/>
    </source>
</evidence>
<feature type="binding site" evidence="17">
    <location>
        <position position="88"/>
    </location>
    <ligand>
        <name>[4Fe-4S] cluster</name>
        <dbReference type="ChEBI" id="CHEBI:49883"/>
    </ligand>
</feature>
<comment type="catalytic activity">
    <reaction evidence="16 17">
        <text>epoxyqueuosine(34) in tRNA + AH2 = queuosine(34) in tRNA + A + H2O</text>
        <dbReference type="Rhea" id="RHEA:32159"/>
        <dbReference type="Rhea" id="RHEA-COMP:18571"/>
        <dbReference type="Rhea" id="RHEA-COMP:18582"/>
        <dbReference type="ChEBI" id="CHEBI:13193"/>
        <dbReference type="ChEBI" id="CHEBI:15377"/>
        <dbReference type="ChEBI" id="CHEBI:17499"/>
        <dbReference type="ChEBI" id="CHEBI:194431"/>
        <dbReference type="ChEBI" id="CHEBI:194443"/>
        <dbReference type="EC" id="1.17.99.6"/>
    </reaction>
</comment>
<dbReference type="GO" id="GO:0008616">
    <property type="term" value="P:tRNA queuosine(34) biosynthetic process"/>
    <property type="evidence" value="ECO:0007669"/>
    <property type="project" value="UniProtKB-UniRule"/>
</dbReference>
<comment type="caution">
    <text evidence="18">The sequence shown here is derived from an EMBL/GenBank/DDBJ whole genome shotgun (WGS) entry which is preliminary data.</text>
</comment>
<keyword evidence="10 17" id="KW-0560">Oxidoreductase</keyword>
<dbReference type="InterPro" id="IPR003828">
    <property type="entry name" value="QueH"/>
</dbReference>
<dbReference type="AlphaFoldDB" id="A0A7C4CB64"/>
<evidence type="ECO:0000256" key="13">
    <source>
        <dbReference type="ARBA" id="ARBA00023157"/>
    </source>
</evidence>
<feature type="binding site" evidence="17">
    <location>
        <position position="10"/>
    </location>
    <ligand>
        <name>[4Fe-4S] cluster</name>
        <dbReference type="ChEBI" id="CHEBI:49883"/>
    </ligand>
</feature>
<keyword evidence="7 17" id="KW-0819">tRNA processing</keyword>
<evidence type="ECO:0000256" key="11">
    <source>
        <dbReference type="ARBA" id="ARBA00023004"/>
    </source>
</evidence>
<feature type="binding site" evidence="17">
    <location>
        <position position="91"/>
    </location>
    <ligand>
        <name>[4Fe-4S] cluster</name>
        <dbReference type="ChEBI" id="CHEBI:49883"/>
    </ligand>
</feature>
<evidence type="ECO:0000256" key="1">
    <source>
        <dbReference type="ARBA" id="ARBA00002268"/>
    </source>
</evidence>
<comment type="similarity">
    <text evidence="3 17">Belongs to the QueH family.</text>
</comment>
<evidence type="ECO:0000256" key="3">
    <source>
        <dbReference type="ARBA" id="ARBA00008207"/>
    </source>
</evidence>
<dbReference type="PANTHER" id="PTHR36701">
    <property type="entry name" value="EPOXYQUEUOSINE REDUCTASE QUEH"/>
    <property type="match status" value="1"/>
</dbReference>
<feature type="disulfide bond" description="Redox-active" evidence="17">
    <location>
        <begin position="170"/>
        <end position="172"/>
    </location>
</feature>
<evidence type="ECO:0000256" key="4">
    <source>
        <dbReference type="ARBA" id="ARBA00012622"/>
    </source>
</evidence>
<sequence>MKPRLLLHVCCGPCATEVVRRLVADYQLVGFFYNPNIHPETEYLRRLGEVQRLSALWRVLVDVGPNEHDWFLAAVRGLEAEPEGGRRCAVCFRLRLEAAAGAALDNGCTVVASTLTIGPRKKAEIINAIGREVCAAHGVTFLAADWKKQDGFKHSVELAKGLAMYRQDYCGCEFSRRYPE</sequence>
<keyword evidence="11 17" id="KW-0408">Iron</keyword>
<keyword evidence="13 17" id="KW-1015">Disulfide bond</keyword>
<evidence type="ECO:0000256" key="16">
    <source>
        <dbReference type="ARBA" id="ARBA00047415"/>
    </source>
</evidence>
<organism evidence="18">
    <name type="scientific">candidate division WOR-3 bacterium</name>
    <dbReference type="NCBI Taxonomy" id="2052148"/>
    <lineage>
        <taxon>Bacteria</taxon>
        <taxon>Bacteria division WOR-3</taxon>
    </lineage>
</organism>
<keyword evidence="9 17" id="KW-0671">Queuosine biosynthesis</keyword>
<evidence type="ECO:0000256" key="8">
    <source>
        <dbReference type="ARBA" id="ARBA00022723"/>
    </source>
</evidence>
<evidence type="ECO:0000256" key="2">
    <source>
        <dbReference type="ARBA" id="ARBA00004691"/>
    </source>
</evidence>
<dbReference type="PANTHER" id="PTHR36701:SF1">
    <property type="entry name" value="EPOXYQUEUOSINE REDUCTASE QUEH"/>
    <property type="match status" value="1"/>
</dbReference>
<proteinExistence type="inferred from homology"/>
<feature type="binding site" evidence="17">
    <location>
        <position position="11"/>
    </location>
    <ligand>
        <name>[4Fe-4S] cluster</name>
        <dbReference type="ChEBI" id="CHEBI:49883"/>
    </ligand>
</feature>
<dbReference type="Pfam" id="PF02677">
    <property type="entry name" value="QueH"/>
    <property type="match status" value="1"/>
</dbReference>
<evidence type="ECO:0000256" key="7">
    <source>
        <dbReference type="ARBA" id="ARBA00022694"/>
    </source>
</evidence>
<dbReference type="UniPathway" id="UPA00392"/>
<gene>
    <name evidence="17" type="primary">queH</name>
    <name evidence="18" type="ORF">ENS41_03885</name>
</gene>
<evidence type="ECO:0000256" key="14">
    <source>
        <dbReference type="ARBA" id="ARBA00023284"/>
    </source>
</evidence>
<keyword evidence="8 17" id="KW-0479">Metal-binding</keyword>
<comment type="pathway">
    <text evidence="2 17">tRNA modification; tRNA-queuosine biosynthesis.</text>
</comment>
<dbReference type="EMBL" id="DSUT01000075">
    <property type="protein sequence ID" value="HGK28073.1"/>
    <property type="molecule type" value="Genomic_DNA"/>
</dbReference>
<evidence type="ECO:0000256" key="5">
    <source>
        <dbReference type="ARBA" id="ARBA00016895"/>
    </source>
</evidence>
<keyword evidence="14 17" id="KW-0676">Redox-active center</keyword>
<dbReference type="EC" id="1.17.99.6" evidence="4 17"/>
<dbReference type="GO" id="GO:0052693">
    <property type="term" value="F:epoxyqueuosine reductase activity"/>
    <property type="evidence" value="ECO:0007669"/>
    <property type="project" value="UniProtKB-UniRule"/>
</dbReference>
<dbReference type="GO" id="GO:0046872">
    <property type="term" value="F:metal ion binding"/>
    <property type="evidence" value="ECO:0007669"/>
    <property type="project" value="UniProtKB-KW"/>
</dbReference>
<name>A0A7C4CB64_UNCW3</name>
<protein>
    <recommendedName>
        <fullName evidence="5 17">Epoxyqueuosine reductase QueH</fullName>
        <ecNumber evidence="4 17">1.17.99.6</ecNumber>
    </recommendedName>
    <alternativeName>
        <fullName evidence="15 17">Queuosine biosynthesis protein QueH</fullName>
    </alternativeName>
</protein>
<evidence type="ECO:0000256" key="9">
    <source>
        <dbReference type="ARBA" id="ARBA00022785"/>
    </source>
</evidence>
<evidence type="ECO:0000256" key="12">
    <source>
        <dbReference type="ARBA" id="ARBA00023014"/>
    </source>
</evidence>
<evidence type="ECO:0000256" key="17">
    <source>
        <dbReference type="HAMAP-Rule" id="MF_02089"/>
    </source>
</evidence>
<evidence type="ECO:0000256" key="6">
    <source>
        <dbReference type="ARBA" id="ARBA00022485"/>
    </source>
</evidence>
<dbReference type="GO" id="GO:0051539">
    <property type="term" value="F:4 iron, 4 sulfur cluster binding"/>
    <property type="evidence" value="ECO:0007669"/>
    <property type="project" value="UniProtKB-UniRule"/>
</dbReference>
<reference evidence="18" key="1">
    <citation type="journal article" date="2020" name="mSystems">
        <title>Genome- and Community-Level Interaction Insights into Carbon Utilization and Element Cycling Functions of Hydrothermarchaeota in Hydrothermal Sediment.</title>
        <authorList>
            <person name="Zhou Z."/>
            <person name="Liu Y."/>
            <person name="Xu W."/>
            <person name="Pan J."/>
            <person name="Luo Z.H."/>
            <person name="Li M."/>
        </authorList>
    </citation>
    <scope>NUCLEOTIDE SEQUENCE [LARGE SCALE GENOMIC DNA]</scope>
    <source>
        <strain evidence="18">SpSt-488</strain>
    </source>
</reference>
<keyword evidence="12 17" id="KW-0411">Iron-sulfur</keyword>
<accession>A0A7C4CB64</accession>
<evidence type="ECO:0000256" key="10">
    <source>
        <dbReference type="ARBA" id="ARBA00023002"/>
    </source>
</evidence>
<evidence type="ECO:0000313" key="18">
    <source>
        <dbReference type="EMBL" id="HGK28073.1"/>
    </source>
</evidence>
<comment type="function">
    <text evidence="1 17">Catalyzes the conversion of epoxyqueuosine (oQ) to queuosine (Q), which is a hypermodified base found in the wobble positions of tRNA(Asp), tRNA(Asn), tRNA(His) and tRNA(Tyr).</text>
</comment>
<keyword evidence="6 17" id="KW-0004">4Fe-4S</keyword>